<evidence type="ECO:0000256" key="8">
    <source>
        <dbReference type="ARBA" id="ARBA00022842"/>
    </source>
</evidence>
<dbReference type="GO" id="GO:0000103">
    <property type="term" value="P:sulfate assimilation"/>
    <property type="evidence" value="ECO:0007669"/>
    <property type="project" value="TreeGrafter"/>
</dbReference>
<dbReference type="Gene3D" id="3.30.540.10">
    <property type="entry name" value="Fructose-1,6-Bisphosphatase, subunit A, domain 1"/>
    <property type="match status" value="1"/>
</dbReference>
<feature type="binding site" evidence="10">
    <location>
        <begin position="90"/>
        <end position="93"/>
    </location>
    <ligand>
        <name>substrate</name>
    </ligand>
</feature>
<name>A0A4R2SC47_9FIRM</name>
<feature type="binding site" evidence="10">
    <location>
        <position position="232"/>
    </location>
    <ligand>
        <name>Mg(2+)</name>
        <dbReference type="ChEBI" id="CHEBI:18420"/>
        <label>2</label>
    </ligand>
</feature>
<dbReference type="NCBIfam" id="TIGR01331">
    <property type="entry name" value="bisphos_cysQ"/>
    <property type="match status" value="1"/>
</dbReference>
<proteinExistence type="inferred from homology"/>
<comment type="catalytic activity">
    <reaction evidence="1">
        <text>a myo-inositol phosphate + H2O = myo-inositol + phosphate</text>
        <dbReference type="Rhea" id="RHEA:24056"/>
        <dbReference type="ChEBI" id="CHEBI:15377"/>
        <dbReference type="ChEBI" id="CHEBI:17268"/>
        <dbReference type="ChEBI" id="CHEBI:43474"/>
        <dbReference type="ChEBI" id="CHEBI:84139"/>
        <dbReference type="EC" id="3.1.3.25"/>
    </reaction>
</comment>
<feature type="binding site" evidence="10">
    <location>
        <position position="88"/>
    </location>
    <ligand>
        <name>Mg(2+)</name>
        <dbReference type="ChEBI" id="CHEBI:18420"/>
        <label>2</label>
    </ligand>
</feature>
<dbReference type="InterPro" id="IPR020550">
    <property type="entry name" value="Inositol_monophosphatase_CS"/>
</dbReference>
<dbReference type="OrthoDB" id="9772456at2"/>
<dbReference type="SUPFAM" id="SSF56655">
    <property type="entry name" value="Carbohydrate phosphatase"/>
    <property type="match status" value="1"/>
</dbReference>
<dbReference type="InterPro" id="IPR050725">
    <property type="entry name" value="CysQ/Inositol_MonoPase"/>
</dbReference>
<dbReference type="GO" id="GO:0046854">
    <property type="term" value="P:phosphatidylinositol phosphate biosynthetic process"/>
    <property type="evidence" value="ECO:0007669"/>
    <property type="project" value="InterPro"/>
</dbReference>
<reference evidence="12 13" key="1">
    <citation type="submission" date="2019-03" db="EMBL/GenBank/DDBJ databases">
        <title>Genomic Encyclopedia of Type Strains, Phase IV (KMG-IV): sequencing the most valuable type-strain genomes for metagenomic binning, comparative biology and taxonomic classification.</title>
        <authorList>
            <person name="Goeker M."/>
        </authorList>
    </citation>
    <scope>NUCLEOTIDE SEQUENCE [LARGE SCALE GENOMIC DNA]</scope>
    <source>
        <strain evidence="12 13">DSM 11170</strain>
    </source>
</reference>
<dbReference type="AlphaFoldDB" id="A0A4R2SC47"/>
<dbReference type="Proteomes" id="UP000294813">
    <property type="component" value="Unassembled WGS sequence"/>
</dbReference>
<evidence type="ECO:0000256" key="4">
    <source>
        <dbReference type="ARBA" id="ARBA00022475"/>
    </source>
</evidence>
<keyword evidence="5" id="KW-0997">Cell inner membrane</keyword>
<keyword evidence="7 10" id="KW-0378">Hydrolase</keyword>
<dbReference type="GO" id="GO:0050427">
    <property type="term" value="P:3'-phosphoadenosine 5'-phosphosulfate metabolic process"/>
    <property type="evidence" value="ECO:0007669"/>
    <property type="project" value="TreeGrafter"/>
</dbReference>
<feature type="binding site" evidence="10">
    <location>
        <position position="88"/>
    </location>
    <ligand>
        <name>Mg(2+)</name>
        <dbReference type="ChEBI" id="CHEBI:18420"/>
        <label>1</label>
    </ligand>
</feature>
<keyword evidence="6 10" id="KW-0479">Metal-binding</keyword>
<comment type="similarity">
    <text evidence="3 10">Belongs to the inositol monophosphatase superfamily. CysQ family.</text>
</comment>
<evidence type="ECO:0000256" key="10">
    <source>
        <dbReference type="HAMAP-Rule" id="MF_02095"/>
    </source>
</evidence>
<dbReference type="PROSITE" id="PS00630">
    <property type="entry name" value="IMP_2"/>
    <property type="match status" value="1"/>
</dbReference>
<keyword evidence="9 10" id="KW-0472">Membrane</keyword>
<feature type="binding site" evidence="11">
    <location>
        <position position="68"/>
    </location>
    <ligand>
        <name>Mg(2+)</name>
        <dbReference type="ChEBI" id="CHEBI:18420"/>
        <label>1</label>
        <note>catalytic</note>
    </ligand>
</feature>
<keyword evidence="13" id="KW-1185">Reference proteome</keyword>
<accession>A0A4R2SC47</accession>
<dbReference type="HAMAP" id="MF_02095">
    <property type="entry name" value="CysQ"/>
    <property type="match status" value="1"/>
</dbReference>
<comment type="caution">
    <text evidence="12">The sequence shown here is derived from an EMBL/GenBank/DDBJ whole genome shotgun (WGS) entry which is preliminary data.</text>
</comment>
<evidence type="ECO:0000256" key="1">
    <source>
        <dbReference type="ARBA" id="ARBA00001033"/>
    </source>
</evidence>
<dbReference type="GO" id="GO:0005886">
    <property type="term" value="C:plasma membrane"/>
    <property type="evidence" value="ECO:0007669"/>
    <property type="project" value="UniProtKB-SubCell"/>
</dbReference>
<feature type="binding site" evidence="10">
    <location>
        <position position="68"/>
    </location>
    <ligand>
        <name>substrate</name>
    </ligand>
</feature>
<dbReference type="EMBL" id="SLXT01000002">
    <property type="protein sequence ID" value="TCP68745.1"/>
    <property type="molecule type" value="Genomic_DNA"/>
</dbReference>
<evidence type="ECO:0000256" key="7">
    <source>
        <dbReference type="ARBA" id="ARBA00022801"/>
    </source>
</evidence>
<feature type="binding site" evidence="10">
    <location>
        <position position="90"/>
    </location>
    <ligand>
        <name>Mg(2+)</name>
        <dbReference type="ChEBI" id="CHEBI:18420"/>
        <label>1</label>
    </ligand>
</feature>
<dbReference type="GO" id="GO:0000287">
    <property type="term" value="F:magnesium ion binding"/>
    <property type="evidence" value="ECO:0007669"/>
    <property type="project" value="UniProtKB-UniRule"/>
</dbReference>
<dbReference type="Gene3D" id="3.40.190.80">
    <property type="match status" value="1"/>
</dbReference>
<sequence>MIVPVDITHVLPIAVEAGVRILEVYQNEDMQVNWKADASPLTLADRRSHEWIAQSLRSRYPDIPLLSEEEEALEYQQRRNWHTLWIVDPLDGTKEFIKRNGEFTVNIGLVHQQVPVAGVVYLPVHDIAYVAQDGWGAYRLRECRQVMNRIQSVDDFCRYGEKLPLAGTHERLTVAVSRSHMAPETAEFLAALERNWGSEVHPVTLGSTIKMCQVAEGVVDLYPRHGPTMEWDTAAGEAIIRYAGGVVIQATDRRPLTYNKENLRNPHFLALRPGFAHHVLP</sequence>
<dbReference type="GO" id="GO:0008441">
    <property type="term" value="F:3'(2'),5'-bisphosphate nucleotidase activity"/>
    <property type="evidence" value="ECO:0007669"/>
    <property type="project" value="UniProtKB-UniRule"/>
</dbReference>
<feature type="binding site" evidence="11">
    <location>
        <position position="91"/>
    </location>
    <ligand>
        <name>Mg(2+)</name>
        <dbReference type="ChEBI" id="CHEBI:18420"/>
        <label>1</label>
        <note>catalytic</note>
    </ligand>
</feature>
<organism evidence="12 13">
    <name type="scientific">Heliophilum fasciatum</name>
    <dbReference type="NCBI Taxonomy" id="35700"/>
    <lineage>
        <taxon>Bacteria</taxon>
        <taxon>Bacillati</taxon>
        <taxon>Bacillota</taxon>
        <taxon>Clostridia</taxon>
        <taxon>Eubacteriales</taxon>
        <taxon>Heliobacteriaceae</taxon>
        <taxon>Heliophilum</taxon>
    </lineage>
</organism>
<evidence type="ECO:0000256" key="9">
    <source>
        <dbReference type="ARBA" id="ARBA00023136"/>
    </source>
</evidence>
<evidence type="ECO:0000256" key="6">
    <source>
        <dbReference type="ARBA" id="ARBA00022723"/>
    </source>
</evidence>
<comment type="function">
    <text evidence="10">Converts adenosine-3',5'-bisphosphate (PAP) to AMP.</text>
</comment>
<dbReference type="PANTHER" id="PTHR43028">
    <property type="entry name" value="3'(2'),5'-BISPHOSPHATE NUCLEOTIDASE 1"/>
    <property type="match status" value="1"/>
</dbReference>
<dbReference type="InterPro" id="IPR020583">
    <property type="entry name" value="Inositol_monoP_metal-BS"/>
</dbReference>
<feature type="binding site" evidence="10">
    <location>
        <position position="232"/>
    </location>
    <ligand>
        <name>substrate</name>
    </ligand>
</feature>
<evidence type="ECO:0000313" key="13">
    <source>
        <dbReference type="Proteomes" id="UP000294813"/>
    </source>
</evidence>
<dbReference type="Pfam" id="PF00459">
    <property type="entry name" value="Inositol_P"/>
    <property type="match status" value="1"/>
</dbReference>
<dbReference type="PRINTS" id="PR00377">
    <property type="entry name" value="IMPHPHTASES"/>
</dbReference>
<dbReference type="PANTHER" id="PTHR43028:SF5">
    <property type="entry name" value="3'(2'),5'-BISPHOSPHATE NUCLEOTIDASE 1"/>
    <property type="match status" value="1"/>
</dbReference>
<feature type="binding site" evidence="10">
    <location>
        <position position="91"/>
    </location>
    <ligand>
        <name>Mg(2+)</name>
        <dbReference type="ChEBI" id="CHEBI:18420"/>
        <label>2</label>
    </ligand>
</feature>
<gene>
    <name evidence="10" type="primary">cysQ</name>
    <name evidence="12" type="ORF">EDD73_102141</name>
</gene>
<evidence type="ECO:0000256" key="2">
    <source>
        <dbReference type="ARBA" id="ARBA00001625"/>
    </source>
</evidence>
<feature type="binding site" evidence="11">
    <location>
        <position position="90"/>
    </location>
    <ligand>
        <name>Mg(2+)</name>
        <dbReference type="ChEBI" id="CHEBI:18420"/>
        <label>2</label>
    </ligand>
</feature>
<keyword evidence="8 10" id="KW-0460">Magnesium</keyword>
<dbReference type="CDD" id="cd01638">
    <property type="entry name" value="CysQ"/>
    <property type="match status" value="1"/>
</dbReference>
<dbReference type="PROSITE" id="PS00629">
    <property type="entry name" value="IMP_1"/>
    <property type="match status" value="1"/>
</dbReference>
<evidence type="ECO:0000256" key="11">
    <source>
        <dbReference type="PIRSR" id="PIRSR600760-2"/>
    </source>
</evidence>
<protein>
    <recommendedName>
        <fullName evidence="10">3'(2'),5'-bisphosphate nucleotidase CysQ</fullName>
        <ecNumber evidence="10">3.1.3.7</ecNumber>
    </recommendedName>
    <alternativeName>
        <fullName evidence="10">3'(2'),5-bisphosphonucleoside 3'(2')-phosphohydrolase</fullName>
    </alternativeName>
    <alternativeName>
        <fullName evidence="10">3'-phosphoadenosine 5'-phosphate phosphatase</fullName>
        <shortName evidence="10">PAP phosphatase</shortName>
    </alternativeName>
</protein>
<dbReference type="RefSeq" id="WP_131917937.1">
    <property type="nucleotide sequence ID" value="NZ_JAOQNU010000002.1"/>
</dbReference>
<comment type="subcellular location">
    <subcellularLocation>
        <location evidence="10">Cell membrane</location>
        <topology evidence="10">Peripheral membrane protein</topology>
        <orientation evidence="10">Cytoplasmic side</orientation>
    </subcellularLocation>
</comment>
<keyword evidence="4 10" id="KW-1003">Cell membrane</keyword>
<feature type="binding site" evidence="10">
    <location>
        <position position="68"/>
    </location>
    <ligand>
        <name>Mg(2+)</name>
        <dbReference type="ChEBI" id="CHEBI:18420"/>
        <label>1</label>
    </ligand>
</feature>
<dbReference type="GO" id="GO:0052834">
    <property type="term" value="F:inositol monophosphate phosphatase activity"/>
    <property type="evidence" value="ECO:0007669"/>
    <property type="project" value="UniProtKB-EC"/>
</dbReference>
<feature type="binding site" evidence="11">
    <location>
        <position position="88"/>
    </location>
    <ligand>
        <name>Mg(2+)</name>
        <dbReference type="ChEBI" id="CHEBI:18420"/>
        <label>1</label>
        <note>catalytic</note>
    </ligand>
</feature>
<evidence type="ECO:0000256" key="5">
    <source>
        <dbReference type="ARBA" id="ARBA00022519"/>
    </source>
</evidence>
<feature type="binding site" evidence="11">
    <location>
        <position position="232"/>
    </location>
    <ligand>
        <name>Mg(2+)</name>
        <dbReference type="ChEBI" id="CHEBI:18420"/>
        <label>1</label>
        <note>catalytic</note>
    </ligand>
</feature>
<evidence type="ECO:0000256" key="3">
    <source>
        <dbReference type="ARBA" id="ARBA00005289"/>
    </source>
</evidence>
<dbReference type="EC" id="3.1.3.7" evidence="10"/>
<comment type="catalytic activity">
    <reaction evidence="2 10">
        <text>adenosine 3',5'-bisphosphate + H2O = AMP + phosphate</text>
        <dbReference type="Rhea" id="RHEA:10040"/>
        <dbReference type="ChEBI" id="CHEBI:15377"/>
        <dbReference type="ChEBI" id="CHEBI:43474"/>
        <dbReference type="ChEBI" id="CHEBI:58343"/>
        <dbReference type="ChEBI" id="CHEBI:456215"/>
        <dbReference type="EC" id="3.1.3.7"/>
    </reaction>
</comment>
<evidence type="ECO:0000313" key="12">
    <source>
        <dbReference type="EMBL" id="TCP68745.1"/>
    </source>
</evidence>
<comment type="cofactor">
    <cofactor evidence="10 11">
        <name>Mg(2+)</name>
        <dbReference type="ChEBI" id="CHEBI:18420"/>
    </cofactor>
</comment>
<dbReference type="InterPro" id="IPR000760">
    <property type="entry name" value="Inositol_monophosphatase-like"/>
</dbReference>
<dbReference type="InterPro" id="IPR006240">
    <property type="entry name" value="CysQ"/>
</dbReference>